<evidence type="ECO:0000256" key="4">
    <source>
        <dbReference type="ARBA" id="ARBA00023136"/>
    </source>
</evidence>
<dbReference type="PROSITE" id="PS50850">
    <property type="entry name" value="MFS"/>
    <property type="match status" value="1"/>
</dbReference>
<feature type="transmembrane region" description="Helical" evidence="6">
    <location>
        <begin position="172"/>
        <end position="188"/>
    </location>
</feature>
<dbReference type="PANTHER" id="PTHR24064">
    <property type="entry name" value="SOLUTE CARRIER FAMILY 22 MEMBER"/>
    <property type="match status" value="1"/>
</dbReference>
<evidence type="ECO:0000259" key="7">
    <source>
        <dbReference type="PROSITE" id="PS50850"/>
    </source>
</evidence>
<evidence type="ECO:0000256" key="3">
    <source>
        <dbReference type="ARBA" id="ARBA00022989"/>
    </source>
</evidence>
<dbReference type="Gene3D" id="1.20.1250.20">
    <property type="entry name" value="MFS general substrate transporter like domains"/>
    <property type="match status" value="1"/>
</dbReference>
<name>A0ABR0C815_PURLI</name>
<evidence type="ECO:0000256" key="2">
    <source>
        <dbReference type="ARBA" id="ARBA00022692"/>
    </source>
</evidence>
<feature type="region of interest" description="Disordered" evidence="5">
    <location>
        <begin position="1"/>
        <end position="35"/>
    </location>
</feature>
<dbReference type="InterPro" id="IPR005828">
    <property type="entry name" value="MFS_sugar_transport-like"/>
</dbReference>
<dbReference type="InterPro" id="IPR036259">
    <property type="entry name" value="MFS_trans_sf"/>
</dbReference>
<evidence type="ECO:0000256" key="1">
    <source>
        <dbReference type="ARBA" id="ARBA00004141"/>
    </source>
</evidence>
<keyword evidence="4 6" id="KW-0472">Membrane</keyword>
<feature type="transmembrane region" description="Helical" evidence="6">
    <location>
        <begin position="533"/>
        <end position="554"/>
    </location>
</feature>
<proteinExistence type="predicted"/>
<feature type="transmembrane region" description="Helical" evidence="6">
    <location>
        <begin position="372"/>
        <end position="390"/>
    </location>
</feature>
<feature type="transmembrane region" description="Helical" evidence="6">
    <location>
        <begin position="560"/>
        <end position="583"/>
    </location>
</feature>
<dbReference type="InterPro" id="IPR020846">
    <property type="entry name" value="MFS_dom"/>
</dbReference>
<feature type="transmembrane region" description="Helical" evidence="6">
    <location>
        <begin position="123"/>
        <end position="152"/>
    </location>
</feature>
<evidence type="ECO:0000256" key="5">
    <source>
        <dbReference type="SAM" id="MobiDB-lite"/>
    </source>
</evidence>
<keyword evidence="9" id="KW-1185">Reference proteome</keyword>
<feature type="transmembrane region" description="Helical" evidence="6">
    <location>
        <begin position="268"/>
        <end position="294"/>
    </location>
</feature>
<comment type="subcellular location">
    <subcellularLocation>
        <location evidence="1">Membrane</location>
        <topology evidence="1">Multi-pass membrane protein</topology>
    </subcellularLocation>
</comment>
<feature type="transmembrane region" description="Helical" evidence="6">
    <location>
        <begin position="306"/>
        <end position="325"/>
    </location>
</feature>
<gene>
    <name evidence="8" type="ORF">Purlil1_3369</name>
</gene>
<evidence type="ECO:0000313" key="9">
    <source>
        <dbReference type="Proteomes" id="UP001287286"/>
    </source>
</evidence>
<feature type="compositionally biased region" description="Polar residues" evidence="5">
    <location>
        <begin position="22"/>
        <end position="32"/>
    </location>
</feature>
<dbReference type="Proteomes" id="UP001287286">
    <property type="component" value="Unassembled WGS sequence"/>
</dbReference>
<organism evidence="8 9">
    <name type="scientific">Purpureocillium lilacinum</name>
    <name type="common">Paecilomyces lilacinus</name>
    <dbReference type="NCBI Taxonomy" id="33203"/>
    <lineage>
        <taxon>Eukaryota</taxon>
        <taxon>Fungi</taxon>
        <taxon>Dikarya</taxon>
        <taxon>Ascomycota</taxon>
        <taxon>Pezizomycotina</taxon>
        <taxon>Sordariomycetes</taxon>
        <taxon>Hypocreomycetidae</taxon>
        <taxon>Hypocreales</taxon>
        <taxon>Ophiocordycipitaceae</taxon>
        <taxon>Purpureocillium</taxon>
    </lineage>
</organism>
<feature type="transmembrane region" description="Helical" evidence="6">
    <location>
        <begin position="499"/>
        <end position="521"/>
    </location>
</feature>
<feature type="transmembrane region" description="Helical" evidence="6">
    <location>
        <begin position="200"/>
        <end position="218"/>
    </location>
</feature>
<feature type="transmembrane region" description="Helical" evidence="6">
    <location>
        <begin position="471"/>
        <end position="487"/>
    </location>
</feature>
<dbReference type="Pfam" id="PF00083">
    <property type="entry name" value="Sugar_tr"/>
    <property type="match status" value="2"/>
</dbReference>
<feature type="region of interest" description="Disordered" evidence="5">
    <location>
        <begin position="602"/>
        <end position="623"/>
    </location>
</feature>
<comment type="caution">
    <text evidence="8">The sequence shown here is derived from an EMBL/GenBank/DDBJ whole genome shotgun (WGS) entry which is preliminary data.</text>
</comment>
<keyword evidence="3 6" id="KW-1133">Transmembrane helix</keyword>
<protein>
    <recommendedName>
        <fullName evidence="7">Major facilitator superfamily (MFS) profile domain-containing protein</fullName>
    </recommendedName>
</protein>
<dbReference type="SUPFAM" id="SSF103473">
    <property type="entry name" value="MFS general substrate transporter"/>
    <property type="match status" value="1"/>
</dbReference>
<dbReference type="CDD" id="cd17364">
    <property type="entry name" value="MFS_PhT"/>
    <property type="match status" value="1"/>
</dbReference>
<evidence type="ECO:0000313" key="8">
    <source>
        <dbReference type="EMBL" id="KAK4092116.1"/>
    </source>
</evidence>
<feature type="compositionally biased region" description="Low complexity" evidence="5">
    <location>
        <begin position="11"/>
        <end position="20"/>
    </location>
</feature>
<reference evidence="8 9" key="1">
    <citation type="journal article" date="2024" name="Microbiol. Resour. Announc.">
        <title>Genome annotations for the ascomycete fungi Trichoderma harzianum, Trichoderma aggressivum, and Purpureocillium lilacinum.</title>
        <authorList>
            <person name="Beijen E.P.W."/>
            <person name="Ohm R.A."/>
        </authorList>
    </citation>
    <scope>NUCLEOTIDE SEQUENCE [LARGE SCALE GENOMIC DNA]</scope>
    <source>
        <strain evidence="8 9">CBS 150709</strain>
    </source>
</reference>
<keyword evidence="2 6" id="KW-0812">Transmembrane</keyword>
<feature type="domain" description="Major facilitator superfamily (MFS) profile" evidence="7">
    <location>
        <begin position="123"/>
        <end position="588"/>
    </location>
</feature>
<sequence>MRRTALPSDGAAAARTAAATVSHRQASSTQRSAVHARAPPSVASILLAVYINEAQNVGCGRPNGTEARQRYIVNEATTLWTAFAPSTRAVPSSYGRLGGAIACLHCRRQNEAAMATFWHRAKFTVVAGAGFFTDGYINLTIGLVVPVLGYLYFEDDGSSVPASSSDIMKGSLSLGMIVGQIGFGLLGDTWGRRTVYGKELIITLFGTLMVILLPWKHFSPEAVTTWVSVFRVVSGVGIGAGSSGALDYPLSSALSAENRSLGSRAVQVLTVFSFIGIGNYFASIIFIILLSAFKSSVLSDIRTLEWVWRLQLGIGMIPAAITLYSRLTMPETAPYKEYVTNKSAGDSAQDRGLRQQMQEFCDYFKEWRHAKVLLATSMAWFLFDIAYYGINLNQSIILSKIGYARGDDPWSTLWKIAVGNIIVQTAVHTDPSIQRLLVQQQFITDLDKGYLPGFFIGIPLADAIGRVRQQFYPSVAVCILYAIWAGISSPSVHTSSGGLLAMFALSQLLLCLGPNCTTFLLPSEVFPTRVRGTAHGISAAVGKSGAVLTAFAFGSITKRIGLSGVLGLFSGIMALTAAVTLLIPEPKNMSLADIERGAHLGDQPGDMDAGTAEAGDQTPDLKGTGFVRAVSL</sequence>
<dbReference type="EMBL" id="JAWRVI010000009">
    <property type="protein sequence ID" value="KAK4092116.1"/>
    <property type="molecule type" value="Genomic_DNA"/>
</dbReference>
<accession>A0ABR0C815</accession>
<evidence type="ECO:0000256" key="6">
    <source>
        <dbReference type="SAM" id="Phobius"/>
    </source>
</evidence>